<evidence type="ECO:0000256" key="2">
    <source>
        <dbReference type="ARBA" id="ARBA00022692"/>
    </source>
</evidence>
<evidence type="ECO:0000256" key="7">
    <source>
        <dbReference type="SAM" id="Phobius"/>
    </source>
</evidence>
<evidence type="ECO:0000256" key="5">
    <source>
        <dbReference type="ARBA" id="ARBA00023136"/>
    </source>
</evidence>
<comment type="subcellular location">
    <subcellularLocation>
        <location evidence="1">Membrane</location>
        <topology evidence="1">Multi-pass membrane protein</topology>
    </subcellularLocation>
</comment>
<evidence type="ECO:0000313" key="9">
    <source>
        <dbReference type="EMBL" id="TWP34696.1"/>
    </source>
</evidence>
<organism evidence="9 10">
    <name type="scientific">Leekyejoonella antrihumi</name>
    <dbReference type="NCBI Taxonomy" id="1660198"/>
    <lineage>
        <taxon>Bacteria</taxon>
        <taxon>Bacillati</taxon>
        <taxon>Actinomycetota</taxon>
        <taxon>Actinomycetes</taxon>
        <taxon>Micrococcales</taxon>
        <taxon>Dermacoccaceae</taxon>
        <taxon>Leekyejoonella</taxon>
    </lineage>
</organism>
<dbReference type="InterPro" id="IPR007816">
    <property type="entry name" value="ResB-like_domain"/>
</dbReference>
<dbReference type="Proteomes" id="UP000320244">
    <property type="component" value="Unassembled WGS sequence"/>
</dbReference>
<comment type="caution">
    <text evidence="9">The sequence shown here is derived from an EMBL/GenBank/DDBJ whole genome shotgun (WGS) entry which is preliminary data.</text>
</comment>
<dbReference type="GO" id="GO:0016020">
    <property type="term" value="C:membrane"/>
    <property type="evidence" value="ECO:0007669"/>
    <property type="project" value="UniProtKB-SubCell"/>
</dbReference>
<keyword evidence="2 7" id="KW-0812">Transmembrane</keyword>
<dbReference type="InterPro" id="IPR023494">
    <property type="entry name" value="Cyt_c_bgen_Ccs1/CcsB/ResB"/>
</dbReference>
<dbReference type="Pfam" id="PF05140">
    <property type="entry name" value="ResB"/>
    <property type="match status" value="1"/>
</dbReference>
<keyword evidence="4 7" id="KW-1133">Transmembrane helix</keyword>
<feature type="transmembrane region" description="Helical" evidence="7">
    <location>
        <begin position="104"/>
        <end position="121"/>
    </location>
</feature>
<dbReference type="EMBL" id="VCQV01000025">
    <property type="protein sequence ID" value="TWP34696.1"/>
    <property type="molecule type" value="Genomic_DNA"/>
</dbReference>
<evidence type="ECO:0000256" key="3">
    <source>
        <dbReference type="ARBA" id="ARBA00022748"/>
    </source>
</evidence>
<evidence type="ECO:0000256" key="6">
    <source>
        <dbReference type="SAM" id="MobiDB-lite"/>
    </source>
</evidence>
<feature type="transmembrane region" description="Helical" evidence="7">
    <location>
        <begin position="50"/>
        <end position="67"/>
    </location>
</feature>
<proteinExistence type="predicted"/>
<dbReference type="GO" id="GO:0017004">
    <property type="term" value="P:cytochrome complex assembly"/>
    <property type="evidence" value="ECO:0007669"/>
    <property type="project" value="UniProtKB-KW"/>
</dbReference>
<dbReference type="PANTHER" id="PTHR31566">
    <property type="entry name" value="CYTOCHROME C BIOGENESIS PROTEIN CCS1, CHLOROPLASTIC"/>
    <property type="match status" value="1"/>
</dbReference>
<accession>A0A563DWU4</accession>
<keyword evidence="10" id="KW-1185">Reference proteome</keyword>
<dbReference type="RefSeq" id="WP_146318421.1">
    <property type="nucleotide sequence ID" value="NZ_VCQV01000025.1"/>
</dbReference>
<feature type="region of interest" description="Disordered" evidence="6">
    <location>
        <begin position="1"/>
        <end position="27"/>
    </location>
</feature>
<sequence length="549" mass="60000">MTNATDRKSAAQSAKASKRERRESPAQQPKLGFFGTLRWLWRQLTSMRTALFLLLILAVAAVPGSIFPQTNIDSTRVTNYLAEHRTIGPWLDRFGFFNVFSSPWFAAIYLLLVISLLGCIIPRTRKQVRALHAPIPKMPRRLDRLPEHRECTIDASPQDVLQAAQSVLRAKRYRFRVDTTAEGVPQAIAAEGGRLREAGNLLFHTCLVFVIIAVAYGHLVGWNGQVIVPAGQGFTSTASRYDTLDTGPLVNIANLTPFSINVNHMDVTFEHDVPSTSPQYGQPRDFVASVTAKLPNMAPKATTIEVNHALDIASTEVYLLGNGYAPKVTVRNAKGQILYADETPFLPQNNNYTSVGAIKVPGASPKQLGFFGFFLPTASFSSTQGPTSTFPALNNPALVLGLYEGNLFPDGSPQSVYTLDTQQMTQVKGSDGQPLRLLIRPGQTVKLPDKLGSITLDSVPRWAGLSVRYDPGKMPALYGALLALLGLIMSMTLRRRRLFVKVAAAADEGEPDDRRTLVTIGGLSKGEDPRLPVGLDNLLESIVKRTGKP</sequence>
<gene>
    <name evidence="9" type="ORF">FGL98_16415</name>
</gene>
<feature type="transmembrane region" description="Helical" evidence="7">
    <location>
        <begin position="476"/>
        <end position="493"/>
    </location>
</feature>
<keyword evidence="3" id="KW-0201">Cytochrome c-type biogenesis</keyword>
<evidence type="ECO:0000256" key="4">
    <source>
        <dbReference type="ARBA" id="ARBA00022989"/>
    </source>
</evidence>
<feature type="domain" description="ResB-like" evidence="8">
    <location>
        <begin position="47"/>
        <end position="531"/>
    </location>
</feature>
<evidence type="ECO:0000256" key="1">
    <source>
        <dbReference type="ARBA" id="ARBA00004141"/>
    </source>
</evidence>
<evidence type="ECO:0000313" key="10">
    <source>
        <dbReference type="Proteomes" id="UP000320244"/>
    </source>
</evidence>
<evidence type="ECO:0000259" key="8">
    <source>
        <dbReference type="Pfam" id="PF05140"/>
    </source>
</evidence>
<reference evidence="9 10" key="2">
    <citation type="submission" date="2019-08" db="EMBL/GenBank/DDBJ databases">
        <title>Jejuicoccus antrihumi gen. nov., sp. nov., a new member of the family Dermacoccaceae isolated from a cave.</title>
        <authorList>
            <person name="Schumann P."/>
            <person name="Kim I.S."/>
        </authorList>
    </citation>
    <scope>NUCLEOTIDE SEQUENCE [LARGE SCALE GENOMIC DNA]</scope>
    <source>
        <strain evidence="9 10">C5-26</strain>
    </source>
</reference>
<dbReference type="PANTHER" id="PTHR31566:SF0">
    <property type="entry name" value="CYTOCHROME C BIOGENESIS PROTEIN CCS1, CHLOROPLASTIC"/>
    <property type="match status" value="1"/>
</dbReference>
<dbReference type="OrthoDB" id="3949537at2"/>
<keyword evidence="5 7" id="KW-0472">Membrane</keyword>
<protein>
    <submittedName>
        <fullName evidence="9">Cytochrome c biogenesis protein ResB</fullName>
    </submittedName>
</protein>
<name>A0A563DWU4_9MICO</name>
<dbReference type="AlphaFoldDB" id="A0A563DWU4"/>
<feature type="transmembrane region" description="Helical" evidence="7">
    <location>
        <begin position="201"/>
        <end position="222"/>
    </location>
</feature>
<reference evidence="9 10" key="1">
    <citation type="submission" date="2019-05" db="EMBL/GenBank/DDBJ databases">
        <authorList>
            <person name="Lee S.D."/>
        </authorList>
    </citation>
    <scope>NUCLEOTIDE SEQUENCE [LARGE SCALE GENOMIC DNA]</scope>
    <source>
        <strain evidence="9 10">C5-26</strain>
    </source>
</reference>